<dbReference type="AlphaFoldDB" id="M1MWB6"/>
<sequence>MKRREQSWPTAAMVHMPVCSSRLDQVEIHQSILLHKALSGGTCHHLSELAEGVPDFQDAAARPQSPSA</sequence>
<dbReference type="EMBL" id="CP003697">
    <property type="protein sequence ID" value="AGF72014.1"/>
    <property type="molecule type" value="Genomic_DNA"/>
</dbReference>
<dbReference type="PATRIC" id="fig|1121362.3.peg.1013"/>
<dbReference type="KEGG" id="chn:A605_05040"/>
<evidence type="ECO:0000313" key="1">
    <source>
        <dbReference type="EMBL" id="AGF72014.1"/>
    </source>
</evidence>
<gene>
    <name evidence="1" type="ORF">A605_05040</name>
</gene>
<proteinExistence type="predicted"/>
<accession>M1MWB6</accession>
<organism evidence="1 2">
    <name type="scientific">Corynebacterium halotolerans YIM 70093 = DSM 44683</name>
    <dbReference type="NCBI Taxonomy" id="1121362"/>
    <lineage>
        <taxon>Bacteria</taxon>
        <taxon>Bacillati</taxon>
        <taxon>Actinomycetota</taxon>
        <taxon>Actinomycetes</taxon>
        <taxon>Mycobacteriales</taxon>
        <taxon>Corynebacteriaceae</taxon>
        <taxon>Corynebacterium</taxon>
    </lineage>
</organism>
<name>M1MWB6_9CORY</name>
<dbReference type="Proteomes" id="UP000011723">
    <property type="component" value="Chromosome"/>
</dbReference>
<protein>
    <submittedName>
        <fullName evidence="1">ISRSO5-transposase</fullName>
    </submittedName>
</protein>
<dbReference type="HOGENOM" id="CLU_2786828_0_0_11"/>
<keyword evidence="2" id="KW-1185">Reference proteome</keyword>
<reference evidence="1 2" key="1">
    <citation type="journal article" date="2012" name="Stand. Genomic Sci.">
        <title>Genome sequence of the halotolerant bacterium Corynebacterium halotolerans type strain YIM 70093(T) (= DSM 44683(T)).</title>
        <authorList>
            <person name="Ruckert C."/>
            <person name="Albersmeier A."/>
            <person name="Al-Dilaimi A."/>
            <person name="Niehaus K."/>
            <person name="Szczepanowski R."/>
            <person name="Kalinowski J."/>
        </authorList>
    </citation>
    <scope>NUCLEOTIDE SEQUENCE [LARGE SCALE GENOMIC DNA]</scope>
    <source>
        <strain evidence="1">YIM 70093</strain>
    </source>
</reference>
<evidence type="ECO:0000313" key="2">
    <source>
        <dbReference type="Proteomes" id="UP000011723"/>
    </source>
</evidence>